<dbReference type="Pfam" id="PF02469">
    <property type="entry name" value="Fasciclin"/>
    <property type="match status" value="1"/>
</dbReference>
<accession>A0A4U9V2Y7</accession>
<dbReference type="KEGG" id="stha:NCTC11429_02139"/>
<dbReference type="PANTHER" id="PTHR10900">
    <property type="entry name" value="PERIOSTIN-RELATED"/>
    <property type="match status" value="1"/>
</dbReference>
<dbReference type="InterPro" id="IPR036378">
    <property type="entry name" value="FAS1_dom_sf"/>
</dbReference>
<gene>
    <name evidence="2" type="ORF">NCTC11429_02139</name>
</gene>
<dbReference type="InterPro" id="IPR050904">
    <property type="entry name" value="Adhesion/Biosynth-related"/>
</dbReference>
<feature type="domain" description="FAS1" evidence="1">
    <location>
        <begin position="37"/>
        <end position="160"/>
    </location>
</feature>
<dbReference type="GeneID" id="78462867"/>
<dbReference type="AlphaFoldDB" id="A0A4U9V2Y7"/>
<evidence type="ECO:0000259" key="1">
    <source>
        <dbReference type="PROSITE" id="PS50213"/>
    </source>
</evidence>
<proteinExistence type="predicted"/>
<dbReference type="Gene3D" id="2.30.180.10">
    <property type="entry name" value="FAS1 domain"/>
    <property type="match status" value="1"/>
</dbReference>
<name>A0A4U9V2Y7_9SPHI</name>
<dbReference type="Proteomes" id="UP000308196">
    <property type="component" value="Chromosome"/>
</dbReference>
<dbReference type="InterPro" id="IPR000782">
    <property type="entry name" value="FAS1_domain"/>
</dbReference>
<dbReference type="EMBL" id="LR590484">
    <property type="protein sequence ID" value="VTR39179.1"/>
    <property type="molecule type" value="Genomic_DNA"/>
</dbReference>
<organism evidence="2 3">
    <name type="scientific">Sphingobacterium thalpophilum</name>
    <dbReference type="NCBI Taxonomy" id="259"/>
    <lineage>
        <taxon>Bacteria</taxon>
        <taxon>Pseudomonadati</taxon>
        <taxon>Bacteroidota</taxon>
        <taxon>Sphingobacteriia</taxon>
        <taxon>Sphingobacteriales</taxon>
        <taxon>Sphingobacteriaceae</taxon>
        <taxon>Sphingobacterium</taxon>
    </lineage>
</organism>
<sequence length="488" mass="55277">MKAIIYKIYLVVLGMCLLSACSKNWENHFGGNDADAQRNLYEIVAEHAEFSTFMDLLNKSGYGESLKASKNYTLIVPTNEAIAAVQDQYNFSDTAVIKSFVGYHIINSVYNVNSGADTVKALNFRNKYVEFTQGTFDGVEPIQSNLVASNGLYHVVGRPLKPLQNIFNIVQTLFADTKQVEAVNSFDTVSIEGDIMHYKFSPVWYTEVRRNMTTENKKHTYFVVDDENFETEYTKLRPFYATSYEEGNTNRPDSTTTFFAKKALLRDFIVEGELGTDQLTNNLISIAGTKFSLDPANIISRTKASNGVVYRVKRLEFALADQIKEIKVLGISPVGYKQTDKRSNTFFREKRDNEGNPYNDIEVYDHKVTSFYVKYRATGMNVVKYKVYGRAIMGLAGDPQTAAFIQYVHFFDSKLVSLNEVDLYKRSIVNNLGANDTRMTFDVQPLNHGEVYLGEVTQDQYGNLPLLVMSNGTGPIILEYLRFVPIIQ</sequence>
<evidence type="ECO:0000313" key="3">
    <source>
        <dbReference type="Proteomes" id="UP000308196"/>
    </source>
</evidence>
<evidence type="ECO:0000313" key="2">
    <source>
        <dbReference type="EMBL" id="VTR39179.1"/>
    </source>
</evidence>
<dbReference type="RefSeq" id="WP_028071991.1">
    <property type="nucleotide sequence ID" value="NZ_JBCNLX010000013.1"/>
</dbReference>
<dbReference type="PROSITE" id="PS51257">
    <property type="entry name" value="PROKAR_LIPOPROTEIN"/>
    <property type="match status" value="1"/>
</dbReference>
<dbReference type="PROSITE" id="PS50213">
    <property type="entry name" value="FAS1"/>
    <property type="match status" value="1"/>
</dbReference>
<reference evidence="2 3" key="1">
    <citation type="submission" date="2019-05" db="EMBL/GenBank/DDBJ databases">
        <authorList>
            <consortium name="Pathogen Informatics"/>
        </authorList>
    </citation>
    <scope>NUCLEOTIDE SEQUENCE [LARGE SCALE GENOMIC DNA]</scope>
    <source>
        <strain evidence="2 3">NCTC11429</strain>
    </source>
</reference>
<dbReference type="PANTHER" id="PTHR10900:SF77">
    <property type="entry name" value="FI19380P1"/>
    <property type="match status" value="1"/>
</dbReference>
<dbReference type="STRING" id="1123265.GCA_000686625_01007"/>
<protein>
    <submittedName>
        <fullName evidence="2">Fasciclin domain</fullName>
    </submittedName>
</protein>
<dbReference type="SMART" id="SM00554">
    <property type="entry name" value="FAS1"/>
    <property type="match status" value="1"/>
</dbReference>
<dbReference type="SUPFAM" id="SSF82153">
    <property type="entry name" value="FAS1 domain"/>
    <property type="match status" value="1"/>
</dbReference>